<dbReference type="EMBL" id="CATOUU010001181">
    <property type="protein sequence ID" value="CAI9977914.1"/>
    <property type="molecule type" value="Genomic_DNA"/>
</dbReference>
<comment type="caution">
    <text evidence="2">The sequence shown here is derived from an EMBL/GenBank/DDBJ whole genome shotgun (WGS) entry which is preliminary data.</text>
</comment>
<evidence type="ECO:0000259" key="1">
    <source>
        <dbReference type="Pfam" id="PF13392"/>
    </source>
</evidence>
<dbReference type="InterPro" id="IPR003615">
    <property type="entry name" value="HNH_nuc"/>
</dbReference>
<reference evidence="2" key="1">
    <citation type="submission" date="2023-06" db="EMBL/GenBank/DDBJ databases">
        <authorList>
            <person name="Kurt Z."/>
        </authorList>
    </citation>
    <scope>NUCLEOTIDE SEQUENCE</scope>
</reference>
<feature type="domain" description="HNH nuclease" evidence="1">
    <location>
        <begin position="104"/>
        <end position="145"/>
    </location>
</feature>
<evidence type="ECO:0000313" key="4">
    <source>
        <dbReference type="Proteomes" id="UP001642409"/>
    </source>
</evidence>
<dbReference type="AlphaFoldDB" id="A0AA86RU23"/>
<organism evidence="2">
    <name type="scientific">Hexamita inflata</name>
    <dbReference type="NCBI Taxonomy" id="28002"/>
    <lineage>
        <taxon>Eukaryota</taxon>
        <taxon>Metamonada</taxon>
        <taxon>Diplomonadida</taxon>
        <taxon>Hexamitidae</taxon>
        <taxon>Hexamitinae</taxon>
        <taxon>Hexamita</taxon>
    </lineage>
</organism>
<reference evidence="3 4" key="2">
    <citation type="submission" date="2024-07" db="EMBL/GenBank/DDBJ databases">
        <authorList>
            <person name="Akdeniz Z."/>
        </authorList>
    </citation>
    <scope>NUCLEOTIDE SEQUENCE [LARGE SCALE GENOMIC DNA]</scope>
</reference>
<evidence type="ECO:0000313" key="2">
    <source>
        <dbReference type="EMBL" id="CAI9977914.1"/>
    </source>
</evidence>
<accession>A0AA86RU23</accession>
<proteinExistence type="predicted"/>
<name>A0AA86RU23_9EUKA</name>
<evidence type="ECO:0000313" key="3">
    <source>
        <dbReference type="EMBL" id="CAL6086945.1"/>
    </source>
</evidence>
<protein>
    <recommendedName>
        <fullName evidence="1">HNH nuclease domain-containing protein</fullName>
    </recommendedName>
</protein>
<dbReference type="EMBL" id="CAXDID020000397">
    <property type="protein sequence ID" value="CAL6086945.1"/>
    <property type="molecule type" value="Genomic_DNA"/>
</dbReference>
<sequence length="252" mass="29341">MQTTHNISYVEASTSSLDSLDSMYIREEIIEYKPVFDQSRAYTLFDAANDRKPNEQFKYVVGHQDLFISSLGRLVYSEDLTKRPSISMNQGYYRIHIDGVSIHIHRLVAEAFLGECPEDCEVDHIDRCRVNNQVSNLRYITHSHNCMNRSSYKGHSAQYFTKLSDKCIPFKTYGRNSFENFFIDTETCDMYKWMNDKYLKIVRAWVNNGPSYVLKTTLGKTTTITIYKLEKGLYNLSEQDLDQSSSLLFQSQ</sequence>
<dbReference type="SUPFAM" id="SSF54060">
    <property type="entry name" value="His-Me finger endonucleases"/>
    <property type="match status" value="1"/>
</dbReference>
<keyword evidence="4" id="KW-1185">Reference proteome</keyword>
<dbReference type="Gene3D" id="3.90.75.20">
    <property type="match status" value="1"/>
</dbReference>
<dbReference type="Proteomes" id="UP001642409">
    <property type="component" value="Unassembled WGS sequence"/>
</dbReference>
<gene>
    <name evidence="3" type="ORF">HINF_LOCUS63409</name>
    <name evidence="2" type="ORF">HINF_LOCUS65559</name>
</gene>
<dbReference type="InterPro" id="IPR044925">
    <property type="entry name" value="His-Me_finger_sf"/>
</dbReference>
<dbReference type="Pfam" id="PF13392">
    <property type="entry name" value="HNH_3"/>
    <property type="match status" value="1"/>
</dbReference>